<evidence type="ECO:0000313" key="3">
    <source>
        <dbReference type="Proteomes" id="UP000541444"/>
    </source>
</evidence>
<reference evidence="2 3" key="1">
    <citation type="journal article" date="2020" name="IScience">
        <title>Genome Sequencing of the Endangered Kingdonia uniflora (Circaeasteraceae, Ranunculales) Reveals Potential Mechanisms of Evolutionary Specialization.</title>
        <authorList>
            <person name="Sun Y."/>
            <person name="Deng T."/>
            <person name="Zhang A."/>
            <person name="Moore M.J."/>
            <person name="Landis J.B."/>
            <person name="Lin N."/>
            <person name="Zhang H."/>
            <person name="Zhang X."/>
            <person name="Huang J."/>
            <person name="Zhang X."/>
            <person name="Sun H."/>
            <person name="Wang H."/>
        </authorList>
    </citation>
    <scope>NUCLEOTIDE SEQUENCE [LARGE SCALE GENOMIC DNA]</scope>
    <source>
        <strain evidence="2">TB1705</strain>
        <tissue evidence="2">Leaf</tissue>
    </source>
</reference>
<name>A0A7J7MBK2_9MAGN</name>
<evidence type="ECO:0000313" key="2">
    <source>
        <dbReference type="EMBL" id="KAF6152164.1"/>
    </source>
</evidence>
<dbReference type="EMBL" id="JACGCM010001654">
    <property type="protein sequence ID" value="KAF6152164.1"/>
    <property type="molecule type" value="Genomic_DNA"/>
</dbReference>
<dbReference type="OrthoDB" id="2507178at2759"/>
<accession>A0A7J7MBK2</accession>
<protein>
    <submittedName>
        <fullName evidence="2">Uncharacterized protein</fullName>
    </submittedName>
</protein>
<proteinExistence type="predicted"/>
<feature type="region of interest" description="Disordered" evidence="1">
    <location>
        <begin position="20"/>
        <end position="58"/>
    </location>
</feature>
<evidence type="ECO:0000256" key="1">
    <source>
        <dbReference type="SAM" id="MobiDB-lite"/>
    </source>
</evidence>
<feature type="compositionally biased region" description="Low complexity" evidence="1">
    <location>
        <begin position="20"/>
        <end position="37"/>
    </location>
</feature>
<sequence length="93" mass="10545">MQTLGNSSMVDLLNKDAEEYNYYSSTQQSESQQQTQYPFKDDQIEHEDDDGENGKLRGKNNVLKEDELLVFAWLNTTLDAVVGNGKNKTIIGK</sequence>
<organism evidence="2 3">
    <name type="scientific">Kingdonia uniflora</name>
    <dbReference type="NCBI Taxonomy" id="39325"/>
    <lineage>
        <taxon>Eukaryota</taxon>
        <taxon>Viridiplantae</taxon>
        <taxon>Streptophyta</taxon>
        <taxon>Embryophyta</taxon>
        <taxon>Tracheophyta</taxon>
        <taxon>Spermatophyta</taxon>
        <taxon>Magnoliopsida</taxon>
        <taxon>Ranunculales</taxon>
        <taxon>Circaeasteraceae</taxon>
        <taxon>Kingdonia</taxon>
    </lineage>
</organism>
<comment type="caution">
    <text evidence="2">The sequence shown here is derived from an EMBL/GenBank/DDBJ whole genome shotgun (WGS) entry which is preliminary data.</text>
</comment>
<keyword evidence="3" id="KW-1185">Reference proteome</keyword>
<dbReference type="Proteomes" id="UP000541444">
    <property type="component" value="Unassembled WGS sequence"/>
</dbReference>
<dbReference type="AlphaFoldDB" id="A0A7J7MBK2"/>
<gene>
    <name evidence="2" type="ORF">GIB67_005810</name>
</gene>